<feature type="compositionally biased region" description="Low complexity" evidence="1">
    <location>
        <begin position="318"/>
        <end position="408"/>
    </location>
</feature>
<dbReference type="InterPro" id="IPR035992">
    <property type="entry name" value="Ricin_B-like_lectins"/>
</dbReference>
<evidence type="ECO:0000256" key="1">
    <source>
        <dbReference type="SAM" id="MobiDB-lite"/>
    </source>
</evidence>
<dbReference type="AlphaFoldDB" id="E9HV62"/>
<dbReference type="PANTHER" id="PTHR16021:SF23">
    <property type="entry name" value="FI18411P1-RELATED"/>
    <property type="match status" value="1"/>
</dbReference>
<dbReference type="HOGENOM" id="CLU_350653_0_0_1"/>
<dbReference type="InParanoid" id="E9HV62"/>
<dbReference type="STRING" id="6669.E9HV62"/>
<evidence type="ECO:0000313" key="3">
    <source>
        <dbReference type="Proteomes" id="UP000000305"/>
    </source>
</evidence>
<gene>
    <name evidence="2" type="ORF">DAPPUDRAFT_118245</name>
</gene>
<feature type="region of interest" description="Disordered" evidence="1">
    <location>
        <begin position="691"/>
        <end position="755"/>
    </location>
</feature>
<reference evidence="2 3" key="1">
    <citation type="journal article" date="2011" name="Science">
        <title>The ecoresponsive genome of Daphnia pulex.</title>
        <authorList>
            <person name="Colbourne J.K."/>
            <person name="Pfrender M.E."/>
            <person name="Gilbert D."/>
            <person name="Thomas W.K."/>
            <person name="Tucker A."/>
            <person name="Oakley T.H."/>
            <person name="Tokishita S."/>
            <person name="Aerts A."/>
            <person name="Arnold G.J."/>
            <person name="Basu M.K."/>
            <person name="Bauer D.J."/>
            <person name="Caceres C.E."/>
            <person name="Carmel L."/>
            <person name="Casola C."/>
            <person name="Choi J.H."/>
            <person name="Detter J.C."/>
            <person name="Dong Q."/>
            <person name="Dusheyko S."/>
            <person name="Eads B.D."/>
            <person name="Frohlich T."/>
            <person name="Geiler-Samerotte K.A."/>
            <person name="Gerlach D."/>
            <person name="Hatcher P."/>
            <person name="Jogdeo S."/>
            <person name="Krijgsveld J."/>
            <person name="Kriventseva E.V."/>
            <person name="Kultz D."/>
            <person name="Laforsch C."/>
            <person name="Lindquist E."/>
            <person name="Lopez J."/>
            <person name="Manak J.R."/>
            <person name="Muller J."/>
            <person name="Pangilinan J."/>
            <person name="Patwardhan R.P."/>
            <person name="Pitluck S."/>
            <person name="Pritham E.J."/>
            <person name="Rechtsteiner A."/>
            <person name="Rho M."/>
            <person name="Rogozin I.B."/>
            <person name="Sakarya O."/>
            <person name="Salamov A."/>
            <person name="Schaack S."/>
            <person name="Shapiro H."/>
            <person name="Shiga Y."/>
            <person name="Skalitzky C."/>
            <person name="Smith Z."/>
            <person name="Souvorov A."/>
            <person name="Sung W."/>
            <person name="Tang Z."/>
            <person name="Tsuchiya D."/>
            <person name="Tu H."/>
            <person name="Vos H."/>
            <person name="Wang M."/>
            <person name="Wolf Y.I."/>
            <person name="Yamagata H."/>
            <person name="Yamada T."/>
            <person name="Ye Y."/>
            <person name="Shaw J.R."/>
            <person name="Andrews J."/>
            <person name="Crease T.J."/>
            <person name="Tang H."/>
            <person name="Lucas S.M."/>
            <person name="Robertson H.M."/>
            <person name="Bork P."/>
            <person name="Koonin E.V."/>
            <person name="Zdobnov E.M."/>
            <person name="Grigoriev I.V."/>
            <person name="Lynch M."/>
            <person name="Boore J.L."/>
        </authorList>
    </citation>
    <scope>NUCLEOTIDE SEQUENCE [LARGE SCALE GENOMIC DNA]</scope>
</reference>
<sequence length="803" mass="91247">MPRVPPFNASIWHELGIWPGTQQEFEYSSDQSISFASRGTRYCLTVNKPDHLLFKDCSISSSTWIYDAFRMYFMEAETRSCLTAVKDKVELLPCEMEPHSVKQMWKFDFKNMDETFQRTYPNITIEEWEFVQEELQSRPAESDTEVEDLFNWGSFIQKTKRKQNKENSTCLTHSANMRIVTLELCTKQDTVFSKQNQMFVYATDYTIRKFTSNMCLNLATRQHSYITTTTPVTTVATLIDCNNNSMRWGINELTGQFMELHSLQCIENNKGRLQLGLCNDRRPKTTKNLSVYEIPFPPLPPIIQRANTIETPIDEPDTTTTTPKTTTSTTTTTPKPSTSTTTTTTTPKPTTSTTTTTPTPTTSTTMTTPKPTTSTSTTTTTPRPTTSTTTTPTPTPITSTTTTPKPTTAQSIVSASTLTTQQQIHTPINDSNDFSAILPLQLTPQQPEIDNLYESSSDKPIWVEEPVEAFSYYETSTATYPNMTQPTTTVHRVTKAINDSTEYNPTINATRTSNPAAIDKGALSEVMAPIMQSFHEQYKQNLEIQHENELAKEIRQMYCQVSVLRRLQAVTLSQTNGLLAASVLQLPTCSRLQGLGQSLLLQECERVQYRTAINFSFLSYRYRGSGSFFRLPGPALSGSEENSRVTRREGQVEYATSARYHQDHVICDGLLELEEDSIPNNTPTERAELNEGIADQSSSEGDKAEPASEDSDATEINEDLPYSPDNRPPPHFRSTQRDLPSTTQSGSNRIQETYATPLVFRREEEYQRQRQKLIRRYNRACMNLYYKYKFHAQKLRRARRQHY</sequence>
<accession>E9HV62</accession>
<dbReference type="PhylomeDB" id="E9HV62"/>
<feature type="region of interest" description="Disordered" evidence="1">
    <location>
        <begin position="309"/>
        <end position="409"/>
    </location>
</feature>
<evidence type="ECO:0000313" key="2">
    <source>
        <dbReference type="EMBL" id="EFX64366.1"/>
    </source>
</evidence>
<dbReference type="SUPFAM" id="SSF50370">
    <property type="entry name" value="Ricin B-like lectins"/>
    <property type="match status" value="2"/>
</dbReference>
<protein>
    <submittedName>
        <fullName evidence="2">Uncharacterized protein</fullName>
    </submittedName>
</protein>
<dbReference type="eggNOG" id="ENOG502TBC8">
    <property type="taxonomic scope" value="Eukaryota"/>
</dbReference>
<dbReference type="KEGG" id="dpx:DAPPUDRAFT_118245"/>
<dbReference type="InterPro" id="IPR052660">
    <property type="entry name" value="Erythrocyte_Invasion_ImmMod"/>
</dbReference>
<proteinExistence type="predicted"/>
<dbReference type="PROSITE" id="PS50231">
    <property type="entry name" value="RICIN_B_LECTIN"/>
    <property type="match status" value="1"/>
</dbReference>
<dbReference type="Proteomes" id="UP000000305">
    <property type="component" value="Unassembled WGS sequence"/>
</dbReference>
<dbReference type="Gene3D" id="2.80.10.50">
    <property type="match status" value="2"/>
</dbReference>
<organism evidence="2 3">
    <name type="scientific">Daphnia pulex</name>
    <name type="common">Water flea</name>
    <dbReference type="NCBI Taxonomy" id="6669"/>
    <lineage>
        <taxon>Eukaryota</taxon>
        <taxon>Metazoa</taxon>
        <taxon>Ecdysozoa</taxon>
        <taxon>Arthropoda</taxon>
        <taxon>Crustacea</taxon>
        <taxon>Branchiopoda</taxon>
        <taxon>Diplostraca</taxon>
        <taxon>Cladocera</taxon>
        <taxon>Anomopoda</taxon>
        <taxon>Daphniidae</taxon>
        <taxon>Daphnia</taxon>
    </lineage>
</organism>
<name>E9HV62_DAPPU</name>
<keyword evidence="3" id="KW-1185">Reference proteome</keyword>
<dbReference type="EMBL" id="GL732840">
    <property type="protein sequence ID" value="EFX64366.1"/>
    <property type="molecule type" value="Genomic_DNA"/>
</dbReference>
<feature type="compositionally biased region" description="Acidic residues" evidence="1">
    <location>
        <begin position="707"/>
        <end position="718"/>
    </location>
</feature>
<dbReference type="PANTHER" id="PTHR16021">
    <property type="entry name" value="MANSC DOMAIN CONTAINING PROTEIN 1"/>
    <property type="match status" value="1"/>
</dbReference>
<feature type="compositionally biased region" description="Polar residues" evidence="1">
    <location>
        <begin position="737"/>
        <end position="754"/>
    </location>
</feature>